<reference evidence="1 2" key="1">
    <citation type="journal article" date="2023" name="Arcadia Sci">
        <title>De novo assembly of a long-read Amblyomma americanum tick genome.</title>
        <authorList>
            <person name="Chou S."/>
            <person name="Poskanzer K.E."/>
            <person name="Rollins M."/>
            <person name="Thuy-Boun P.S."/>
        </authorList>
    </citation>
    <scope>NUCLEOTIDE SEQUENCE [LARGE SCALE GENOMIC DNA]</scope>
    <source>
        <strain evidence="1">F_SG_1</strain>
        <tissue evidence="1">Salivary glands</tissue>
    </source>
</reference>
<organism evidence="1 2">
    <name type="scientific">Amblyomma americanum</name>
    <name type="common">Lone star tick</name>
    <dbReference type="NCBI Taxonomy" id="6943"/>
    <lineage>
        <taxon>Eukaryota</taxon>
        <taxon>Metazoa</taxon>
        <taxon>Ecdysozoa</taxon>
        <taxon>Arthropoda</taxon>
        <taxon>Chelicerata</taxon>
        <taxon>Arachnida</taxon>
        <taxon>Acari</taxon>
        <taxon>Parasitiformes</taxon>
        <taxon>Ixodida</taxon>
        <taxon>Ixodoidea</taxon>
        <taxon>Ixodidae</taxon>
        <taxon>Amblyomminae</taxon>
        <taxon>Amblyomma</taxon>
    </lineage>
</organism>
<evidence type="ECO:0000313" key="1">
    <source>
        <dbReference type="EMBL" id="KAK8772187.1"/>
    </source>
</evidence>
<accession>A0AAQ4EBN3</accession>
<proteinExistence type="predicted"/>
<dbReference type="EMBL" id="JARKHS020018712">
    <property type="protein sequence ID" value="KAK8772187.1"/>
    <property type="molecule type" value="Genomic_DNA"/>
</dbReference>
<name>A0AAQ4EBN3_AMBAM</name>
<evidence type="ECO:0000313" key="2">
    <source>
        <dbReference type="Proteomes" id="UP001321473"/>
    </source>
</evidence>
<sequence>MIAWVLAFGLAGPRKQNEHFTGHVKHLTGLQQPEGEPRYCEGQWGMVPVGCTWPTPATRHRCSCCKKAEISLVSGSCHLRLSASSPQIKQTNIRRRAIQVRPEHLRRNRRALDGWRSMIIGWRSLPQQSGSRCHDGVPGPDHHA</sequence>
<dbReference type="Proteomes" id="UP001321473">
    <property type="component" value="Unassembled WGS sequence"/>
</dbReference>
<dbReference type="AlphaFoldDB" id="A0AAQ4EBN3"/>
<gene>
    <name evidence="1" type="ORF">V5799_024570</name>
</gene>
<protein>
    <submittedName>
        <fullName evidence="1">Uncharacterized protein</fullName>
    </submittedName>
</protein>
<comment type="caution">
    <text evidence="1">The sequence shown here is derived from an EMBL/GenBank/DDBJ whole genome shotgun (WGS) entry which is preliminary data.</text>
</comment>
<keyword evidence="2" id="KW-1185">Reference proteome</keyword>